<name>A0A0F9F6Q4_9ZZZZ</name>
<keyword evidence="4" id="KW-0694">RNA-binding</keyword>
<dbReference type="SUPFAM" id="SSF53178">
    <property type="entry name" value="Peptidyl-tRNA hydrolase-like"/>
    <property type="match status" value="1"/>
</dbReference>
<dbReference type="GO" id="GO:0000049">
    <property type="term" value="F:tRNA binding"/>
    <property type="evidence" value="ECO:0007669"/>
    <property type="project" value="UniProtKB-KW"/>
</dbReference>
<gene>
    <name evidence="6" type="ORF">LCGC14_2280580</name>
</gene>
<sequence>MAADKWLIVGLGNPGPAYSHNRHNVGYWCVNRLARLHGISLKARRLAAFGEGSIRGTPVLLAKPRTFVNRSGQAAASLLRNFKIKRQNMLVVCDDLDLTVGSLRLKPSGGHGGQKGLRSVIGAAGGDDFPRLRIGIGRPLV</sequence>
<proteinExistence type="inferred from homology"/>
<dbReference type="PANTHER" id="PTHR17224:SF1">
    <property type="entry name" value="PEPTIDYL-TRNA HYDROLASE"/>
    <property type="match status" value="1"/>
</dbReference>
<keyword evidence="3" id="KW-0378">Hydrolase</keyword>
<dbReference type="PANTHER" id="PTHR17224">
    <property type="entry name" value="PEPTIDYL-TRNA HYDROLASE"/>
    <property type="match status" value="1"/>
</dbReference>
<dbReference type="Pfam" id="PF01195">
    <property type="entry name" value="Pept_tRNA_hydro"/>
    <property type="match status" value="1"/>
</dbReference>
<comment type="caution">
    <text evidence="6">The sequence shown here is derived from an EMBL/GenBank/DDBJ whole genome shotgun (WGS) entry which is preliminary data.</text>
</comment>
<comment type="similarity">
    <text evidence="5">Belongs to the PTH family.</text>
</comment>
<protein>
    <recommendedName>
        <fullName evidence="1">peptidyl-tRNA hydrolase</fullName>
        <ecNumber evidence="1">3.1.1.29</ecNumber>
    </recommendedName>
</protein>
<dbReference type="InterPro" id="IPR001328">
    <property type="entry name" value="Pept_tRNA_hydro"/>
</dbReference>
<dbReference type="InterPro" id="IPR036416">
    <property type="entry name" value="Pept_tRNA_hydro_sf"/>
</dbReference>
<evidence type="ECO:0000256" key="5">
    <source>
        <dbReference type="ARBA" id="ARBA00038063"/>
    </source>
</evidence>
<organism evidence="6">
    <name type="scientific">marine sediment metagenome</name>
    <dbReference type="NCBI Taxonomy" id="412755"/>
    <lineage>
        <taxon>unclassified sequences</taxon>
        <taxon>metagenomes</taxon>
        <taxon>ecological metagenomes</taxon>
    </lineage>
</organism>
<evidence type="ECO:0000256" key="4">
    <source>
        <dbReference type="ARBA" id="ARBA00022884"/>
    </source>
</evidence>
<dbReference type="EC" id="3.1.1.29" evidence="1"/>
<dbReference type="EMBL" id="LAZR01031717">
    <property type="protein sequence ID" value="KKL52925.1"/>
    <property type="molecule type" value="Genomic_DNA"/>
</dbReference>
<evidence type="ECO:0000256" key="1">
    <source>
        <dbReference type="ARBA" id="ARBA00013260"/>
    </source>
</evidence>
<feature type="non-terminal residue" evidence="6">
    <location>
        <position position="141"/>
    </location>
</feature>
<dbReference type="PROSITE" id="PS01195">
    <property type="entry name" value="PEPT_TRNA_HYDROL_1"/>
    <property type="match status" value="1"/>
</dbReference>
<keyword evidence="2" id="KW-0820">tRNA-binding</keyword>
<dbReference type="Gene3D" id="3.40.50.1470">
    <property type="entry name" value="Peptidyl-tRNA hydrolase"/>
    <property type="match status" value="1"/>
</dbReference>
<evidence type="ECO:0000256" key="2">
    <source>
        <dbReference type="ARBA" id="ARBA00022555"/>
    </source>
</evidence>
<accession>A0A0F9F6Q4</accession>
<evidence type="ECO:0000313" key="6">
    <source>
        <dbReference type="EMBL" id="KKL52925.1"/>
    </source>
</evidence>
<dbReference type="InterPro" id="IPR018171">
    <property type="entry name" value="Pept_tRNA_hydro_CS"/>
</dbReference>
<reference evidence="6" key="1">
    <citation type="journal article" date="2015" name="Nature">
        <title>Complex archaea that bridge the gap between prokaryotes and eukaryotes.</title>
        <authorList>
            <person name="Spang A."/>
            <person name="Saw J.H."/>
            <person name="Jorgensen S.L."/>
            <person name="Zaremba-Niedzwiedzka K."/>
            <person name="Martijn J."/>
            <person name="Lind A.E."/>
            <person name="van Eijk R."/>
            <person name="Schleper C."/>
            <person name="Guy L."/>
            <person name="Ettema T.J."/>
        </authorList>
    </citation>
    <scope>NUCLEOTIDE SEQUENCE</scope>
</reference>
<dbReference type="NCBIfam" id="TIGR00447">
    <property type="entry name" value="pth"/>
    <property type="match status" value="1"/>
</dbReference>
<dbReference type="CDD" id="cd00462">
    <property type="entry name" value="PTH"/>
    <property type="match status" value="1"/>
</dbReference>
<dbReference type="GO" id="GO:0004045">
    <property type="term" value="F:peptidyl-tRNA hydrolase activity"/>
    <property type="evidence" value="ECO:0007669"/>
    <property type="project" value="UniProtKB-EC"/>
</dbReference>
<dbReference type="AlphaFoldDB" id="A0A0F9F6Q4"/>
<evidence type="ECO:0000256" key="3">
    <source>
        <dbReference type="ARBA" id="ARBA00022801"/>
    </source>
</evidence>